<organism evidence="3 4">
    <name type="scientific">Dendrobium thyrsiflorum</name>
    <name type="common">Pinecone-like raceme dendrobium</name>
    <name type="synonym">Orchid</name>
    <dbReference type="NCBI Taxonomy" id="117978"/>
    <lineage>
        <taxon>Eukaryota</taxon>
        <taxon>Viridiplantae</taxon>
        <taxon>Streptophyta</taxon>
        <taxon>Embryophyta</taxon>
        <taxon>Tracheophyta</taxon>
        <taxon>Spermatophyta</taxon>
        <taxon>Magnoliopsida</taxon>
        <taxon>Liliopsida</taxon>
        <taxon>Asparagales</taxon>
        <taxon>Orchidaceae</taxon>
        <taxon>Epidendroideae</taxon>
        <taxon>Malaxideae</taxon>
        <taxon>Dendrobiinae</taxon>
        <taxon>Dendrobium</taxon>
    </lineage>
</organism>
<feature type="transmembrane region" description="Helical" evidence="2">
    <location>
        <begin position="551"/>
        <end position="575"/>
    </location>
</feature>
<keyword evidence="2" id="KW-0812">Transmembrane</keyword>
<reference evidence="3 4" key="1">
    <citation type="journal article" date="2024" name="Plant Biotechnol. J.">
        <title>Dendrobium thyrsiflorum genome and its molecular insights into genes involved in important horticultural traits.</title>
        <authorList>
            <person name="Chen B."/>
            <person name="Wang J.Y."/>
            <person name="Zheng P.J."/>
            <person name="Li K.L."/>
            <person name="Liang Y.M."/>
            <person name="Chen X.F."/>
            <person name="Zhang C."/>
            <person name="Zhao X."/>
            <person name="He X."/>
            <person name="Zhang G.Q."/>
            <person name="Liu Z.J."/>
            <person name="Xu Q."/>
        </authorList>
    </citation>
    <scope>NUCLEOTIDE SEQUENCE [LARGE SCALE GENOMIC DNA]</scope>
    <source>
        <strain evidence="3">GZMU011</strain>
    </source>
</reference>
<dbReference type="AlphaFoldDB" id="A0ABD0UIY0"/>
<feature type="transmembrane region" description="Helical" evidence="2">
    <location>
        <begin position="469"/>
        <end position="489"/>
    </location>
</feature>
<dbReference type="EMBL" id="JANQDX010000016">
    <property type="protein sequence ID" value="KAL0910153.1"/>
    <property type="molecule type" value="Genomic_DNA"/>
</dbReference>
<keyword evidence="4" id="KW-1185">Reference proteome</keyword>
<sequence>MVGEWMMDPIKIPWFRHLGSSWSLVYLVRGGSRPNLTEGYLLAAMGFDAIGEHTGAGHNHNIVMSFGGESPVQRAPGHNRLSCGAIWRQNRRLEDSYHVLTGKRLFENGSYRNFGSLPASPPFRGKTKKPVFPSSPRGRFRCRLLWRTNGIRLGGEWRLASEELKVDSPVRSTNAPQQMWFTSRANHMKLPVIRPYLYVLDSAFYTHSGFKLEPWEICSPMLNLLKLEDLKSSFFGCGFRVYEYLVVARDSLSTGTLFSPIKYENFVDYKYLNLSSQVLLRASYRPYRRSVVVASGDSSVDSESPPRFTCSICDAMLGSDSSSSGKYRSSSELQSIGNTIIQDSGDASLTYSSFTGVLGTTEMTQHTSVGRKSVSPSSSVSPILSPDIKSVNLMGCLTVCLVFLLADFTLPEFKELAWLRDYLQLPFLVLLGSDNLRRQWSQPHVGVGALVGMWLPIAIIFAGRHNRLHYQYLCLTIYTTSILMVSLTSSSPSDLSYFPCLLPYFLPIIGSLSGGATGSPVLRLVGEFLRPADCGRMGEDLQEAKPDVTPMFFILSSFSSSCIFGFGLQLCFPFCRDLFGRIPELGVQVSHPDVHRVGLVVIFIPFHLGRSAARCTRWAGASVVLSLLSGLSEFLPFTGIAAILAAIAGKSTLPNWMVAPRMVGEWMMDPIKIPWFRHLGSSWSLVYLVRGDSRPNLTEGSLSAAMGFDAIGEHMDAGHSHNIMMSFGGESPGSEGPGRNFDSLPASPPFRGKTKKPVFPSSPRGRFRRRSEHEVQLDRVRGAGSKRQRA</sequence>
<name>A0ABD0UIY0_DENTH</name>
<feature type="region of interest" description="Disordered" evidence="1">
    <location>
        <begin position="722"/>
        <end position="790"/>
    </location>
</feature>
<keyword evidence="2" id="KW-1133">Transmembrane helix</keyword>
<evidence type="ECO:0000313" key="3">
    <source>
        <dbReference type="EMBL" id="KAL0910153.1"/>
    </source>
</evidence>
<feature type="transmembrane region" description="Helical" evidence="2">
    <location>
        <begin position="445"/>
        <end position="463"/>
    </location>
</feature>
<evidence type="ECO:0000256" key="1">
    <source>
        <dbReference type="SAM" id="MobiDB-lite"/>
    </source>
</evidence>
<dbReference type="Proteomes" id="UP001552299">
    <property type="component" value="Unassembled WGS sequence"/>
</dbReference>
<feature type="compositionally biased region" description="Low complexity" evidence="1">
    <location>
        <begin position="728"/>
        <end position="738"/>
    </location>
</feature>
<keyword evidence="2" id="KW-0472">Membrane</keyword>
<comment type="caution">
    <text evidence="3">The sequence shown here is derived from an EMBL/GenBank/DDBJ whole genome shotgun (WGS) entry which is preliminary data.</text>
</comment>
<feature type="transmembrane region" description="Helical" evidence="2">
    <location>
        <begin position="619"/>
        <end position="647"/>
    </location>
</feature>
<protein>
    <submittedName>
        <fullName evidence="3">Uncharacterized protein</fullName>
    </submittedName>
</protein>
<proteinExistence type="predicted"/>
<gene>
    <name evidence="3" type="ORF">M5K25_021097</name>
</gene>
<evidence type="ECO:0000313" key="4">
    <source>
        <dbReference type="Proteomes" id="UP001552299"/>
    </source>
</evidence>
<feature type="compositionally biased region" description="Basic and acidic residues" evidence="1">
    <location>
        <begin position="771"/>
        <end position="781"/>
    </location>
</feature>
<evidence type="ECO:0000256" key="2">
    <source>
        <dbReference type="SAM" id="Phobius"/>
    </source>
</evidence>
<accession>A0ABD0UIY0</accession>